<dbReference type="InterPro" id="IPR035892">
    <property type="entry name" value="C2_domain_sf"/>
</dbReference>
<evidence type="ECO:0000313" key="3">
    <source>
        <dbReference type="EMBL" id="KGK39562.1"/>
    </source>
</evidence>
<feature type="region of interest" description="Disordered" evidence="1">
    <location>
        <begin position="407"/>
        <end position="494"/>
    </location>
</feature>
<gene>
    <name evidence="3" type="ORF">JL09_g1275</name>
</gene>
<sequence length="494" mass="56402">MSEFTTSVIGEAKSTQKEILHNTLVVVVTKAHGLRNVLKMDKQSPFITMRIQNQEESTKVVPRGGQNPGFNDDLWFNLDGVEDKTLYINAYHQKKNDAKLIASGEVDFTPALKKSIEEGYDGWFDVYWEGKEAGKLYLEITYYPKKDELPNNTVNFARKSAQSKNVTLKSDSHGVFKNSLIDINDTKIDNELPELGESMSKLKSKKRSPHRFALKSSPLRTSPTRSSSVLDSPRSDSSPARPSTGNTLMSYLDKTMKWPLFNNLGLGYGDSDSRKHDEFEKMAEAQTKLKLKSPELMSERPKNLFSSYYETESDDNSLPDADEYYKQSVRSRQEQIFKSDNERMVSLNTSRSDESDDSEEEITLGQSIEIKPHRMQRHQTEPILPFKTSARSNAFTLDDAEMRRSYQSKKLPGIINDSDDSNDEDIPPAPPKHLMSVGPLFDGRKSSRMSNFARDEHRPIETSNGRSIIYSETSPEKITSWYERRKTNRRQQKS</sequence>
<organism evidence="3 4">
    <name type="scientific">Pichia kudriavzevii</name>
    <name type="common">Yeast</name>
    <name type="synonym">Issatchenkia orientalis</name>
    <dbReference type="NCBI Taxonomy" id="4909"/>
    <lineage>
        <taxon>Eukaryota</taxon>
        <taxon>Fungi</taxon>
        <taxon>Dikarya</taxon>
        <taxon>Ascomycota</taxon>
        <taxon>Saccharomycotina</taxon>
        <taxon>Pichiomycetes</taxon>
        <taxon>Pichiales</taxon>
        <taxon>Pichiaceae</taxon>
        <taxon>Pichia</taxon>
    </lineage>
</organism>
<feature type="compositionally biased region" description="Polar residues" evidence="1">
    <location>
        <begin position="461"/>
        <end position="477"/>
    </location>
</feature>
<dbReference type="Proteomes" id="UP000029867">
    <property type="component" value="Unassembled WGS sequence"/>
</dbReference>
<protein>
    <recommendedName>
        <fullName evidence="2">C2 domain-containing protein</fullName>
    </recommendedName>
</protein>
<dbReference type="Gene3D" id="2.60.40.150">
    <property type="entry name" value="C2 domain"/>
    <property type="match status" value="1"/>
</dbReference>
<dbReference type="PROSITE" id="PS50004">
    <property type="entry name" value="C2"/>
    <property type="match status" value="1"/>
</dbReference>
<evidence type="ECO:0000256" key="1">
    <source>
        <dbReference type="SAM" id="MobiDB-lite"/>
    </source>
</evidence>
<dbReference type="InterPro" id="IPR052981">
    <property type="entry name" value="Ingression_C2_domain"/>
</dbReference>
<feature type="compositionally biased region" description="Basic residues" evidence="1">
    <location>
        <begin position="202"/>
        <end position="213"/>
    </location>
</feature>
<dbReference type="PANTHER" id="PTHR47052">
    <property type="entry name" value="CONSERVED SERINE PROLINE-RICH PROTEIN (AFU_ORTHOLOGUE AFUA_2G01790)"/>
    <property type="match status" value="1"/>
</dbReference>
<reference evidence="4" key="1">
    <citation type="journal article" date="2014" name="Microb. Cell Fact.">
        <title>Exploiting Issatchenkia orientalis SD108 for succinic acid production.</title>
        <authorList>
            <person name="Xiao H."/>
            <person name="Shao Z."/>
            <person name="Jiang Y."/>
            <person name="Dole S."/>
            <person name="Zhao H."/>
        </authorList>
    </citation>
    <scope>NUCLEOTIDE SEQUENCE [LARGE SCALE GENOMIC DNA]</scope>
    <source>
        <strain evidence="4">SD108</strain>
    </source>
</reference>
<evidence type="ECO:0000313" key="4">
    <source>
        <dbReference type="Proteomes" id="UP000029867"/>
    </source>
</evidence>
<proteinExistence type="predicted"/>
<name>A0A099P5R3_PICKU</name>
<feature type="compositionally biased region" description="Acidic residues" evidence="1">
    <location>
        <begin position="417"/>
        <end position="426"/>
    </location>
</feature>
<accession>A0A099P5R3</accession>
<dbReference type="Pfam" id="PF00168">
    <property type="entry name" value="C2"/>
    <property type="match status" value="1"/>
</dbReference>
<dbReference type="PANTHER" id="PTHR47052:SF3">
    <property type="entry name" value="INGRESSION PROTEIN 1"/>
    <property type="match status" value="1"/>
</dbReference>
<dbReference type="HOGENOM" id="CLU_552140_0_0_1"/>
<feature type="region of interest" description="Disordered" evidence="1">
    <location>
        <begin position="199"/>
        <end position="247"/>
    </location>
</feature>
<dbReference type="SUPFAM" id="SSF49562">
    <property type="entry name" value="C2 domain (Calcium/lipid-binding domain, CaLB)"/>
    <property type="match status" value="1"/>
</dbReference>
<feature type="domain" description="C2" evidence="2">
    <location>
        <begin position="5"/>
        <end position="124"/>
    </location>
</feature>
<comment type="caution">
    <text evidence="3">The sequence shown here is derived from an EMBL/GenBank/DDBJ whole genome shotgun (WGS) entry which is preliminary data.</text>
</comment>
<evidence type="ECO:0000259" key="2">
    <source>
        <dbReference type="PROSITE" id="PS50004"/>
    </source>
</evidence>
<dbReference type="AlphaFoldDB" id="A0A099P5R3"/>
<dbReference type="VEuPathDB" id="FungiDB:C5L36_0E02910"/>
<dbReference type="InterPro" id="IPR000008">
    <property type="entry name" value="C2_dom"/>
</dbReference>
<dbReference type="EMBL" id="JQFK01000008">
    <property type="protein sequence ID" value="KGK39562.1"/>
    <property type="molecule type" value="Genomic_DNA"/>
</dbReference>
<feature type="compositionally biased region" description="Low complexity" evidence="1">
    <location>
        <begin position="216"/>
        <end position="243"/>
    </location>
</feature>
<dbReference type="eggNOG" id="ENOG502QSUF">
    <property type="taxonomic scope" value="Eukaryota"/>
</dbReference>